<dbReference type="Pfam" id="PF18962">
    <property type="entry name" value="Por_Secre_tail"/>
    <property type="match status" value="1"/>
</dbReference>
<evidence type="ECO:0000256" key="1">
    <source>
        <dbReference type="SAM" id="SignalP"/>
    </source>
</evidence>
<feature type="signal peptide" evidence="1">
    <location>
        <begin position="1"/>
        <end position="28"/>
    </location>
</feature>
<reference evidence="3" key="1">
    <citation type="journal article" date="2014" name="Int. J. Syst. Evol. Microbiol.">
        <title>Complete genome sequence of Corynebacterium casei LMG S-19264T (=DSM 44701T), isolated from a smear-ripened cheese.</title>
        <authorList>
            <consortium name="US DOE Joint Genome Institute (JGI-PGF)"/>
            <person name="Walter F."/>
            <person name="Albersmeier A."/>
            <person name="Kalinowski J."/>
            <person name="Ruckert C."/>
        </authorList>
    </citation>
    <scope>NUCLEOTIDE SEQUENCE</scope>
    <source>
        <strain evidence="3">NBRC 108769</strain>
    </source>
</reference>
<dbReference type="InterPro" id="IPR026444">
    <property type="entry name" value="Secre_tail"/>
</dbReference>
<name>A0AA37SNC9_9BACT</name>
<dbReference type="RefSeq" id="WP_235291140.1">
    <property type="nucleotide sequence ID" value="NZ_BSOH01000007.1"/>
</dbReference>
<keyword evidence="1" id="KW-0732">Signal</keyword>
<evidence type="ECO:0000313" key="4">
    <source>
        <dbReference type="Proteomes" id="UP001156666"/>
    </source>
</evidence>
<accession>A0AA37SNC9</accession>
<dbReference type="Gene3D" id="2.60.40.740">
    <property type="match status" value="1"/>
</dbReference>
<keyword evidence="4" id="KW-1185">Reference proteome</keyword>
<gene>
    <name evidence="3" type="ORF">GCM10007940_12840</name>
</gene>
<organism evidence="3 4">
    <name type="scientific">Portibacter lacus</name>
    <dbReference type="NCBI Taxonomy" id="1099794"/>
    <lineage>
        <taxon>Bacteria</taxon>
        <taxon>Pseudomonadati</taxon>
        <taxon>Bacteroidota</taxon>
        <taxon>Saprospiria</taxon>
        <taxon>Saprospirales</taxon>
        <taxon>Haliscomenobacteraceae</taxon>
        <taxon>Portibacter</taxon>
    </lineage>
</organism>
<dbReference type="EMBL" id="BSOH01000007">
    <property type="protein sequence ID" value="GLR16669.1"/>
    <property type="molecule type" value="Genomic_DNA"/>
</dbReference>
<dbReference type="Pfam" id="PF13573">
    <property type="entry name" value="SprB"/>
    <property type="match status" value="5"/>
</dbReference>
<protein>
    <recommendedName>
        <fullName evidence="2">Secretion system C-terminal sorting domain-containing protein</fullName>
    </recommendedName>
</protein>
<proteinExistence type="predicted"/>
<dbReference type="InterPro" id="IPR025667">
    <property type="entry name" value="SprB_repeat"/>
</dbReference>
<evidence type="ECO:0000259" key="2">
    <source>
        <dbReference type="Pfam" id="PF18962"/>
    </source>
</evidence>
<dbReference type="InterPro" id="IPR013783">
    <property type="entry name" value="Ig-like_fold"/>
</dbReference>
<dbReference type="NCBIfam" id="TIGR04183">
    <property type="entry name" value="Por_Secre_tail"/>
    <property type="match status" value="1"/>
</dbReference>
<reference evidence="3" key="2">
    <citation type="submission" date="2023-01" db="EMBL/GenBank/DDBJ databases">
        <title>Draft genome sequence of Portibacter lacus strain NBRC 108769.</title>
        <authorList>
            <person name="Sun Q."/>
            <person name="Mori K."/>
        </authorList>
    </citation>
    <scope>NUCLEOTIDE SEQUENCE</scope>
    <source>
        <strain evidence="3">NBRC 108769</strain>
    </source>
</reference>
<dbReference type="Proteomes" id="UP001156666">
    <property type="component" value="Unassembled WGS sequence"/>
</dbReference>
<comment type="caution">
    <text evidence="3">The sequence shown here is derived from an EMBL/GenBank/DDBJ whole genome shotgun (WGS) entry which is preliminary data.</text>
</comment>
<sequence length="1764" mass="185774">MKISLPARDTFKLICLLFVFSFPNIVNAQCDDCPTTTDQTLTKCDGVAFTIADITVGDEEEQKYYESCDGSGSLDDEILSSTYSGSADFIYVEDINTEADPDTCVTIFRVALVRQVETATINAPGILCGEDDVTLSATLSGAGSSYSWTAPEGSTGPYNMSTYEASKPGAHGLTVDVDGCTVVADDVTVSESDLAVSISMDPASGEFCDGESVTLTALATGGGIGSLTYLWSTASGSMPTDVTIAGATNGAYSVTATRNSCSVGSSAVTITKSNLAVSLVKTQDVSCFGGDDGEIQATVTGGSGSYSFELNGGTASSGSAVKTFSGLEAGNYSVSVTDTGGSMCSVNSTMVNVPQPASAMSIALSPTSPTTIGGNNGSINVNVSNGMSGYTWKQQRTLLPGPVVSGSSGSEPFDIPMLTSGTYNVTVTDSKSCVATGSTVIVPLACSLNINSATPTASSCAGESDGEILVNTTGWTTSYTISWSGASSGTSSTQTSNNYTITGLAPGNYNVSAKDLINCEKNFNMTVVIDPATPINASASATHGACIGDNNGAIQVTGISGGTGPYVVSWNSPNNMVATSGPTATIPGLVSGPYSISVTDSKGCVKPLPTVNVAPLSPTAVTISGDDEFCFDQTSGTLTTSPSGFKTYAWSSGGGGASISITNPGASPKNYTVTVTDNNDCEDTDIISVSRLNAITITLNVSASKTSVTCDSDTDGRIDINKTGGTGNYNYSWSGPNGFSRTTEDIDNLGPGVYTLNITDSNGCLGTFMQEITTPLPISVSVSPSDAICNGESNGAVSVSATGGTLPYTYKWAPGGATSSSISNLSAGTYTVTVTDKNGCFKVESAQVKQPDAVVGLIDPSSVQICNGESISLTVDGGTSYAWNNGLGTNPTVTVSPTTTTTYSVIVTDAATNNCTDDASVTVTVNPLPVAKITVSETSGLANNDSKLCEGDPITLTASGGSTYNWSGGLSNPVTLSPNAGNETYVVTVTDSKGCKDTESIDVEINQNPTPLIDFSGASQTSGDFQTIKNVSIANCGTLTDCSWTVEGSPADGDCVDTKPTFTSDGSKNIKLSVTNSCGCSAEKTEILEIFKSDLCAIREFTVNNSLGIACVGKMLNITTLATATPGCNIQSRNFDVFQNGTLVPASKYDYTVDDVVFHEAGTYEMRFAIEDDCSCNRSSTRTITVVPAPSIGFASNNITSGCEGESITVNFSDFDAGEKVVVEYSDGSTFTYESSSFEFQLGSNLKETLTIVSVQNASCKVDVVGKKIEIDVTPKFKIESKTSDCKDDGLSYTYTIRTSGGDPNESIIADGIAGTQSGNNYIIPNLDPTQTYEFTLIRGDICESILVEIPMITCNCTFAVGENIATGFSGCENDVFDITNIFKVNEEEFDPSTDTLIYVLHNQNTGLNLGPVVYKVYPYSTTTINNDFDGFIPNLTTYRLSVVGIRKAQLGDFDFENPSSIAGDGANRCMSVVSGVPITWYAEPNLELGTVNNEFEICRNAYDFMIFPKNNAENFTISYAIEGVPDEFIRDYGFRDTAFVYFKDNGQDSFNVTLFATKEYFDGETTFSCEGESTFTLYVKDGKGSPPLSEIILWPGNILASTADSSTTCFEWGFESFGQNSGVIGTDKYLYAASDIDFSTTSRIYYVDTYFCDNPDCVTRVYYNAEGPKPRAGFKVEKTFSYQVKPNPNRGDFELDLFSDFDGNFDYNIIDITGKRVLNKKASVAQGRNIERFNLNGIEKGIYFIQIINKDLNEYSIDKLVIN</sequence>
<feature type="domain" description="Secretion system C-terminal sorting" evidence="2">
    <location>
        <begin position="1687"/>
        <end position="1763"/>
    </location>
</feature>
<feature type="chain" id="PRO_5041306876" description="Secretion system C-terminal sorting domain-containing protein" evidence="1">
    <location>
        <begin position="29"/>
        <end position="1764"/>
    </location>
</feature>
<evidence type="ECO:0000313" key="3">
    <source>
        <dbReference type="EMBL" id="GLR16669.1"/>
    </source>
</evidence>
<dbReference type="Gene3D" id="2.60.40.10">
    <property type="entry name" value="Immunoglobulins"/>
    <property type="match status" value="3"/>
</dbReference>